<protein>
    <recommendedName>
        <fullName evidence="3">Histidine kinase/HSP90-like ATPase domain-containing protein</fullName>
    </recommendedName>
</protein>
<dbReference type="EnsemblBacteria" id="AAM05983">
    <property type="protein sequence ID" value="AAM05983"/>
    <property type="gene ID" value="MA_2602"/>
</dbReference>
<dbReference type="InterPro" id="IPR036890">
    <property type="entry name" value="HATPase_C_sf"/>
</dbReference>
<keyword evidence="2" id="KW-1185">Reference proteome</keyword>
<evidence type="ECO:0008006" key="3">
    <source>
        <dbReference type="Google" id="ProtNLM"/>
    </source>
</evidence>
<dbReference type="EMBL" id="AE010299">
    <property type="protein sequence ID" value="AAM05983.1"/>
    <property type="molecule type" value="Genomic_DNA"/>
</dbReference>
<evidence type="ECO:0000313" key="1">
    <source>
        <dbReference type="EMBL" id="AAM05983.1"/>
    </source>
</evidence>
<proteinExistence type="predicted"/>
<dbReference type="HOGENOM" id="CLU_408632_0_0_2"/>
<sequence length="678" mass="80007">MTRYAMETDLIGRIKNFGDIKRNPYLPVFEAFINSIQAIEDHKDFLKDSTYNGAIRIIVKRGAGQANVTDGKVDRKNKEIVSFEIEDNGIGFNEDNFHSFCTSESIYKLHRGGKGIGRFSWLIAFEKAEIKSVYIDKNGVKKQREFTFSISYGIDVISDIEIDPNTQNKTVVKLINFKPEYRELDLAWKKSKTIALRTLSHCFFYYINKTAPKIILIDEKSYPLDGLLSEIILDQKSESIQIEGHEFNIVHIKTRFTYNNKNNIVLCATNREVELYPLDDHIGTDLIDKDNDQFYYSVYVSSQYLDDYVNTARTEFNLPDKRDLSSHFENKIPKSDIIDKVLEKTDSYLKEYIEKVKREKHNKVDDFVSRNPPFRYLLYYYKEIYDKVNINDTDDELYQLFYKYKGLLEYETKKRAEEFININTKTQKITYKDITEKYERVTEDLSYVNSADLAKYMIWRKLIIDTLEKKIQFNKNSGKKGKYETEYIVHDLIFPRKFTSDQLPYENVNLWIINENLEYHKIAVSDLENKKFSTSKDDSRADILICFDGDENKSATSIEIIEFKRPMRDNYYDRDPIDQMYDIIKEIKGKSLLNDNKRIIKTSNSTRFYCYLICDITPEIEDIAFKKDFKKLNDDSGFYGYSSNFNAYVEILSFDEVLSNVKKRHQRFFEKLGILQNI</sequence>
<dbReference type="Proteomes" id="UP000002487">
    <property type="component" value="Chromosome"/>
</dbReference>
<dbReference type="SUPFAM" id="SSF55874">
    <property type="entry name" value="ATPase domain of HSP90 chaperone/DNA topoisomerase II/histidine kinase"/>
    <property type="match status" value="1"/>
</dbReference>
<reference evidence="1 2" key="1">
    <citation type="journal article" date="2002" name="Genome Res.">
        <title>The genome of Methanosarcina acetivorans reveals extensive metabolic and physiological diversity.</title>
        <authorList>
            <person name="Galagan J.E."/>
            <person name="Nusbaum C."/>
            <person name="Roy A."/>
            <person name="Endrizzi M.G."/>
            <person name="Macdonald P."/>
            <person name="FitzHugh W."/>
            <person name="Calvo S."/>
            <person name="Engels R."/>
            <person name="Smirnov S."/>
            <person name="Atnoor D."/>
            <person name="Brown A."/>
            <person name="Allen N."/>
            <person name="Naylor J."/>
            <person name="Stange-Thomann N."/>
            <person name="DeArellano K."/>
            <person name="Johnson R."/>
            <person name="Linton L."/>
            <person name="McEwan P."/>
            <person name="McKernan K."/>
            <person name="Talamas J."/>
            <person name="Tirrell A."/>
            <person name="Ye W."/>
            <person name="Zimmer A."/>
            <person name="Barber R.D."/>
            <person name="Cann I."/>
            <person name="Graham D.E."/>
            <person name="Grahame D.A."/>
            <person name="Guss A."/>
            <person name="Hedderich R."/>
            <person name="Ingram-Smith C."/>
            <person name="Kuettner C.H."/>
            <person name="Krzycki J.A."/>
            <person name="Leigh J.A."/>
            <person name="Li W."/>
            <person name="Liu J."/>
            <person name="Mukhopadhyay B."/>
            <person name="Reeve J.N."/>
            <person name="Smith K."/>
            <person name="Springer T.A."/>
            <person name="Umayam L.A."/>
            <person name="White O."/>
            <person name="White R.H."/>
            <person name="de Macario E.C."/>
            <person name="Ferry J.G."/>
            <person name="Jarrell K.F."/>
            <person name="Jing H."/>
            <person name="Macario A.J.L."/>
            <person name="Paulsen I."/>
            <person name="Pritchett M."/>
            <person name="Sowers K.R."/>
            <person name="Swanson R.V."/>
            <person name="Zinder S.H."/>
            <person name="Lander E."/>
            <person name="Metcalf W.W."/>
            <person name="Birren B."/>
        </authorList>
    </citation>
    <scope>NUCLEOTIDE SEQUENCE [LARGE SCALE GENOMIC DNA]</scope>
    <source>
        <strain evidence="2">ATCC 35395 / DSM 2834 / JCM 12185 / C2A</strain>
    </source>
</reference>
<name>Q8TMQ1_METAC</name>
<evidence type="ECO:0000313" key="2">
    <source>
        <dbReference type="Proteomes" id="UP000002487"/>
    </source>
</evidence>
<dbReference type="AlphaFoldDB" id="Q8TMQ1"/>
<organism evidence="1 2">
    <name type="scientific">Methanosarcina acetivorans (strain ATCC 35395 / DSM 2834 / JCM 12185 / C2A)</name>
    <dbReference type="NCBI Taxonomy" id="188937"/>
    <lineage>
        <taxon>Archaea</taxon>
        <taxon>Methanobacteriati</taxon>
        <taxon>Methanobacteriota</taxon>
        <taxon>Stenosarchaea group</taxon>
        <taxon>Methanomicrobia</taxon>
        <taxon>Methanosarcinales</taxon>
        <taxon>Methanosarcinaceae</taxon>
        <taxon>Methanosarcina</taxon>
    </lineage>
</organism>
<dbReference type="InParanoid" id="Q8TMQ1"/>
<dbReference type="Gene3D" id="3.30.565.10">
    <property type="entry name" value="Histidine kinase-like ATPase, C-terminal domain"/>
    <property type="match status" value="1"/>
</dbReference>
<gene>
    <name evidence="1" type="ordered locus">MA_2602</name>
</gene>
<accession>Q8TMQ1</accession>
<dbReference type="KEGG" id="mac:MA_2602"/>